<dbReference type="EMBL" id="JADBGQ010000008">
    <property type="protein sequence ID" value="KAG5383250.1"/>
    <property type="molecule type" value="Genomic_DNA"/>
</dbReference>
<evidence type="ECO:0000313" key="1">
    <source>
        <dbReference type="EMBL" id="KAG5383250.1"/>
    </source>
</evidence>
<proteinExistence type="predicted"/>
<evidence type="ECO:0000313" key="2">
    <source>
        <dbReference type="Proteomes" id="UP000823674"/>
    </source>
</evidence>
<accession>A0ABQ7L9K9</accession>
<protein>
    <recommendedName>
        <fullName evidence="3">Reverse transcriptase zinc-binding domain-containing protein</fullName>
    </recommendedName>
</protein>
<name>A0ABQ7L9K9_BRACM</name>
<gene>
    <name evidence="1" type="primary">A09g503990.1_BraROA</name>
    <name evidence="1" type="ORF">IGI04_034720</name>
</gene>
<keyword evidence="2" id="KW-1185">Reference proteome</keyword>
<evidence type="ECO:0008006" key="3">
    <source>
        <dbReference type="Google" id="ProtNLM"/>
    </source>
</evidence>
<comment type="caution">
    <text evidence="1">The sequence shown here is derived from an EMBL/GenBank/DDBJ whole genome shotgun (WGS) entry which is preliminary data.</text>
</comment>
<reference evidence="1 2" key="1">
    <citation type="submission" date="2021-03" db="EMBL/GenBank/DDBJ databases">
        <authorList>
            <person name="King G.J."/>
            <person name="Bancroft I."/>
            <person name="Baten A."/>
            <person name="Bloomfield J."/>
            <person name="Borpatragohain P."/>
            <person name="He Z."/>
            <person name="Irish N."/>
            <person name="Irwin J."/>
            <person name="Liu K."/>
            <person name="Mauleon R.P."/>
            <person name="Moore J."/>
            <person name="Morris R."/>
            <person name="Ostergaard L."/>
            <person name="Wang B."/>
            <person name="Wells R."/>
        </authorList>
    </citation>
    <scope>NUCLEOTIDE SEQUENCE [LARGE SCALE GENOMIC DNA]</scope>
    <source>
        <strain evidence="1">R-o-18</strain>
        <tissue evidence="1">Leaf</tissue>
    </source>
</reference>
<organism evidence="1 2">
    <name type="scientific">Brassica rapa subsp. trilocularis</name>
    <dbReference type="NCBI Taxonomy" id="1813537"/>
    <lineage>
        <taxon>Eukaryota</taxon>
        <taxon>Viridiplantae</taxon>
        <taxon>Streptophyta</taxon>
        <taxon>Embryophyta</taxon>
        <taxon>Tracheophyta</taxon>
        <taxon>Spermatophyta</taxon>
        <taxon>Magnoliopsida</taxon>
        <taxon>eudicotyledons</taxon>
        <taxon>Gunneridae</taxon>
        <taxon>Pentapetalae</taxon>
        <taxon>rosids</taxon>
        <taxon>malvids</taxon>
        <taxon>Brassicales</taxon>
        <taxon>Brassicaceae</taxon>
        <taxon>Brassiceae</taxon>
        <taxon>Brassica</taxon>
    </lineage>
</organism>
<dbReference type="Proteomes" id="UP000823674">
    <property type="component" value="Chromosome A09"/>
</dbReference>
<sequence length="94" mass="11469">MGRGINPDWQWTINRLQRMGVKGMDTVLAKMLLQSVIYHLWRERNARRHHHTWATTDQLRRVIDKAIRNRIVSLRYKFDHKYGGLLQRWFEITL</sequence>